<feature type="domain" description="Metallo-beta-lactamase" evidence="1">
    <location>
        <begin position="18"/>
        <end position="220"/>
    </location>
</feature>
<reference evidence="2 3" key="1">
    <citation type="journal article" date="2015" name="Genome Announc.">
        <title>Genome Sequence of a Sulfate-Reducing Thermophilic Bacterium, Thermodesulfobacterium commune DSM 2178T (Phylum Thermodesulfobacteria).</title>
        <authorList>
            <person name="Bhatnagar S."/>
            <person name="Badger J.H."/>
            <person name="Madupu R."/>
            <person name="Khouri H.M."/>
            <person name="O'Connor E.M."/>
            <person name="Robb F.T."/>
            <person name="Ward N.L."/>
            <person name="Eisen J.A."/>
        </authorList>
    </citation>
    <scope>NUCLEOTIDE SEQUENCE [LARGE SCALE GENOMIC DNA]</scope>
    <source>
        <strain evidence="2 3">DSM 2178</strain>
    </source>
</reference>
<organism evidence="2 3">
    <name type="scientific">Thermodesulfobacterium commune DSM 2178</name>
    <dbReference type="NCBI Taxonomy" id="289377"/>
    <lineage>
        <taxon>Bacteria</taxon>
        <taxon>Pseudomonadati</taxon>
        <taxon>Thermodesulfobacteriota</taxon>
        <taxon>Thermodesulfobacteria</taxon>
        <taxon>Thermodesulfobacteriales</taxon>
        <taxon>Thermodesulfobacteriaceae</taxon>
        <taxon>Thermodesulfobacterium</taxon>
    </lineage>
</organism>
<keyword evidence="3" id="KW-1185">Reference proteome</keyword>
<dbReference type="Pfam" id="PF23023">
    <property type="entry name" value="Anti-Pycsar_Apyc1"/>
    <property type="match status" value="1"/>
</dbReference>
<dbReference type="GO" id="GO:0042781">
    <property type="term" value="F:3'-tRNA processing endoribonuclease activity"/>
    <property type="evidence" value="ECO:0007669"/>
    <property type="project" value="TreeGrafter"/>
</dbReference>
<name>A0A075WSY9_9BACT</name>
<dbReference type="EMBL" id="CP008796">
    <property type="protein sequence ID" value="AIH03523.1"/>
    <property type="molecule type" value="Genomic_DNA"/>
</dbReference>
<evidence type="ECO:0000313" key="3">
    <source>
        <dbReference type="Proteomes" id="UP000028481"/>
    </source>
</evidence>
<dbReference type="STRING" id="289377.HL41_01030"/>
<dbReference type="RefSeq" id="WP_038063335.1">
    <property type="nucleotide sequence ID" value="NZ_CP008796.1"/>
</dbReference>
<protein>
    <submittedName>
        <fullName evidence="2">Beta-lactamase</fullName>
    </submittedName>
</protein>
<sequence>MRITILGSGTGWIRLDRNSPGYLVEKDGFLLVLDLGYGVLKQILKLGYSLEDLSAIFISHFHPDHLSDLIPFFFASRYKLGYRRLQPVHVYAPKGFLTFLEKLNQALNHWVEPPKEIFRLIELPLTEGYEFSIGPFKAKTSPVKHNPESLAIRLETQGKSLVYSGDTGFCSSLIRLAEKADVLILECANSEDFKVEGHLSPTEAGVIAEESRVGKLILSHFYPHSEKKEIPDIIKKHFSGEVILAEDFMVLTL</sequence>
<dbReference type="HOGENOM" id="CLU_031317_3_2_0"/>
<dbReference type="CDD" id="cd16272">
    <property type="entry name" value="RNaseZ_MBL-fold"/>
    <property type="match status" value="1"/>
</dbReference>
<dbReference type="KEGG" id="tcm:HL41_01030"/>
<gene>
    <name evidence="2" type="ORF">HL41_01030</name>
</gene>
<dbReference type="AlphaFoldDB" id="A0A075WSY9"/>
<dbReference type="PANTHER" id="PTHR46018">
    <property type="entry name" value="ZINC PHOSPHODIESTERASE ELAC PROTEIN 1"/>
    <property type="match status" value="1"/>
</dbReference>
<evidence type="ECO:0000313" key="2">
    <source>
        <dbReference type="EMBL" id="AIH03523.1"/>
    </source>
</evidence>
<dbReference type="PANTHER" id="PTHR46018:SF4">
    <property type="entry name" value="METALLO-HYDROLASE YHFI-RELATED"/>
    <property type="match status" value="1"/>
</dbReference>
<dbReference type="SMART" id="SM00849">
    <property type="entry name" value="Lactamase_B"/>
    <property type="match status" value="1"/>
</dbReference>
<accession>A0A075WSY9</accession>
<evidence type="ECO:0000259" key="1">
    <source>
        <dbReference type="SMART" id="SM00849"/>
    </source>
</evidence>
<dbReference type="eggNOG" id="COG1234">
    <property type="taxonomic scope" value="Bacteria"/>
</dbReference>
<dbReference type="Gene3D" id="3.60.15.10">
    <property type="entry name" value="Ribonuclease Z/Hydroxyacylglutathione hydrolase-like"/>
    <property type="match status" value="1"/>
</dbReference>
<dbReference type="OrthoDB" id="9800940at2"/>
<dbReference type="PaxDb" id="289377-HL41_01030"/>
<dbReference type="InterPro" id="IPR001279">
    <property type="entry name" value="Metallo-B-lactamas"/>
</dbReference>
<proteinExistence type="predicted"/>
<dbReference type="InterPro" id="IPR036866">
    <property type="entry name" value="RibonucZ/Hydroxyglut_hydro"/>
</dbReference>
<dbReference type="Proteomes" id="UP000028481">
    <property type="component" value="Chromosome"/>
</dbReference>
<dbReference type="SUPFAM" id="SSF56281">
    <property type="entry name" value="Metallo-hydrolase/oxidoreductase"/>
    <property type="match status" value="1"/>
</dbReference>